<name>A0A9P0A9I3_BEMTA</name>
<feature type="region of interest" description="Disordered" evidence="6">
    <location>
        <begin position="1085"/>
        <end position="1115"/>
    </location>
</feature>
<dbReference type="PANTHER" id="PTHR24006">
    <property type="entry name" value="UBIQUITIN CARBOXYL-TERMINAL HYDROLASE"/>
    <property type="match status" value="1"/>
</dbReference>
<keyword evidence="5" id="KW-0378">Hydrolase</keyword>
<dbReference type="Gene3D" id="3.90.70.10">
    <property type="entry name" value="Cysteine proteinases"/>
    <property type="match status" value="1"/>
</dbReference>
<accession>A0A9P0A9I3</accession>
<organism evidence="9 10">
    <name type="scientific">Bemisia tabaci</name>
    <name type="common">Sweetpotato whitefly</name>
    <name type="synonym">Aleurodes tabaci</name>
    <dbReference type="NCBI Taxonomy" id="7038"/>
    <lineage>
        <taxon>Eukaryota</taxon>
        <taxon>Metazoa</taxon>
        <taxon>Ecdysozoa</taxon>
        <taxon>Arthropoda</taxon>
        <taxon>Hexapoda</taxon>
        <taxon>Insecta</taxon>
        <taxon>Pterygota</taxon>
        <taxon>Neoptera</taxon>
        <taxon>Paraneoptera</taxon>
        <taxon>Hemiptera</taxon>
        <taxon>Sternorrhyncha</taxon>
        <taxon>Aleyrodoidea</taxon>
        <taxon>Aleyrodidae</taxon>
        <taxon>Aleyrodinae</taxon>
        <taxon>Bemisia</taxon>
    </lineage>
</organism>
<feature type="compositionally biased region" description="Pro residues" evidence="6">
    <location>
        <begin position="66"/>
        <end position="79"/>
    </location>
</feature>
<dbReference type="CDD" id="cd02659">
    <property type="entry name" value="peptidase_C19C"/>
    <property type="match status" value="1"/>
</dbReference>
<dbReference type="Proteomes" id="UP001152759">
    <property type="component" value="Chromosome 3"/>
</dbReference>
<dbReference type="InterPro" id="IPR028889">
    <property type="entry name" value="USP"/>
</dbReference>
<dbReference type="PROSITE" id="PS50235">
    <property type="entry name" value="USP_3"/>
    <property type="match status" value="1"/>
</dbReference>
<sequence>MTIATRGQGFPAETAENSTNQSPGQQQLPQTQPLVPPQLPQNQQMQQIQQNTPELPTQQQPEHPQTQPPAADPSQPVPGPLRLSLAQIRDRARVQRVARQTSCSLEQQPGVCIPPSVVCIPPSVNRNRGEDYQEWLRDRYPPLPGAKTVGGTAPPLGPEAEPPNPAFNQNCNDASCSCHEVDFPYDKLQSLDEKISSPRWIVPVLPDQELECLIEAAINLCRSGQDVKSEACQRFFREGLTISFTKILTDDAVNSWKFNIQHCIYKNCERLIELIVLKLNQDWFPLLDLLAMVFNPSNKFHSFNASRSSEKVPLDSPDEEIFAKPGPDFRNARGWLIDLINKFGSLNGFQILLDRFQSRKNLTVPVIYALIRPFGLCYELLTVQTIEKYLMPIVEMIPELLNNLTDEELKKEAKNESKNDAISSIIKACKLLVSRVPGQGETGKQLEIFRLKMILRLLQISSFNGKMNALNEVNKVISSVSYYSHRHALDQGEEWLTPERMAKWIKENNVLEIVLADSMHQPQYVEKLEKILRFIIKEKALTIQDLDAIWAAQVGKHEAIVKNVHDLFAKLAWDFSSEQLDHLFERFQSSWTTANRKQREKLLELIRRLAEDDKEGVMAQKVLTLFWNLAHSEDVLTTEIMDQALSAHVKILDYNCSQERDAQKTIWLNKCVEELKANDNWVLPALKQIREICSLYEPTTNINHSQRNVFHRQEVIDKLQQEHTLVIVVTNSLTSYMDKVRKYVQQHPDTDPETFYPDKRYNHVAQVQERLNFLRFLLKDGQLWLCADQAREIWHSLAEEAVFVCDREACFKWFSKLMGEEPDLDPAVNRDFFERNILQLDPVLLTESGMKCFERFFRAVNIKEGKLKIKRRAVLMDDLDLIGTDYLWRVITTSSDGIANRAIELLKETCTNLGPKLASSVTEFHDSFIMECVDRLRTHYDTVAVLTQQVVPTDAASAALVQGETLKMSRVMKVLQEYICECDSEFHDERKIVPLFRAHRGKPITLVIRFIHPVRQGDDMEMLTHTNETIGSIKRQIIRKIKLTSNIKLELFINGDLMMDKKVLGQMAVRDKTFITVKLMQISPNVQSSPESSSDSSTSSPQHPYNGPNVDAESNLPGVMMAQNHKNAEFFFHIADKGSELNDFHLRESARAVLKIIPPDTTTVERLQALFSSASNLADGQLPAVTTNNSLPPPTIENMFYCDSPSEVLYNLEVLYSLIMPAVDPISDRAFEFQFNFLRSKDSARFLDMLATNILPNSDSSTMRSAYLMVLKICKLLLTIIGHIMHLAMDESQPVPGLVSAANAMPEEPLAPDPASPCPTNSSPLPAQCSDGLHRRTPLFMLKQAIVNFQSHSIEYNIARKLAHCYKDQICSVSNGEQPVHPLIVQALEWSLPNKDIIAAIIQMAWASASGGSISHIVSYTQLHQQLIRNKQSSQEHVLVAKEALELLTIALILNPSLMESLTKEKMWHTFIVDIVLICNNRLIRMAAAEQLILMLTFCCSQQPLQHCITSLFSVLNTLVVEHAHNSHEYFELLCRLLNLAFSWNCPIMNLDATLVDEVLWLKKMKERLREVGEGHVEEALIEGHLGITKELVSFMPPERKFQLGSDESEGINLIKELVEDFIFPASRMFVTMRKSGELPEEQPVAVCSTPATLSSGFDLLVALCTGCVQNMRLLVAMLTEYFYSEHDEPLTEWDYLPPVGPRPPRGFVGLKNAGATCYMNSVIQQLYMVPSIRSGILAAEGAVTDPNEDFSGDDSENLILDNQEFDDKCNLEDSRKEYNIGILKQVQAIFGHLACSKLQYYVPRGLWRHFKLQGEPVNLREQQDAVEFFMSLVESIDEALKALNQEQIMSKILGGSYSDQKICKECPHRYAKEEPFSVISVDIRNHSNLLDSMEQYVKGELLEGADSYHCDKCDKKVVTVKRLCVKKLPPVLAIQLKRFEYDFDRVCAIKFNDYFEFPRNFDMEPYTVSGLAKVEGELIDCESPSGNNNETLEVCTKYHLTGIVVHSGQASGGHYFSYILHRTGNTSKWYKFDDGEVSECKMEDDEEMKNLCYGGDYMGEVFDQILKRMSLRRQKRWWNAYMLFYTRADATTDADVDQINLVNNIKNLVLSNPSSSSLVPSAPEPLKMPSAIEKSVRRQNVKFMHTRNQFSLEYFQFIRYLTSANTPSNPHIQRHLQLSGDRIAQHAEELSLLSVQIASRFLFYTGFHTKKSLRGTALDWHDAFCYHLKTYSSVRYWFCQNVLFSHTRRFAEYLLTCPNTEVRSAFMKIIVFLAHFSLNDGPCPNSQTSLSDHLILAVLSLLQKEVSEYGRYLPNYFTLFHNYASLGIPERTQLLKLNVPAMFMLVALDEGPNPAVKYNNTELTKLHMVVSQLIRCCDVSSKCSSPLRQDGPLPNPYKDPACIDYIMPIQPEAADILYGRSSYVKKIIEDSQLTDESIKLLQFCCWENPHFSRTVLSEILWQIAFAYCQDLKHHIDLLLGMLLMEDTWQERRIHNALRGVPDDREGLFDTIQRSKSHYQKRAYQCIKCLVTLFTRCPLAHNFLQTNAELKRKWILATEWLQEELDKRPFANSTPYIYPPLSPTQSNDFANGYFLERSNSARKTLERACDLCPDTETEPDIEAEADETSEEGESSQPDDCGRRMSFPLARTEKQGDKEAAMMEALNLNKTDTSPHSLHSDSMLLIQYLRNPEQNKQGVTENPENEGS</sequence>
<keyword evidence="3" id="KW-0645">Protease</keyword>
<feature type="compositionally biased region" description="Acidic residues" evidence="6">
    <location>
        <begin position="2613"/>
        <end position="2633"/>
    </location>
</feature>
<dbReference type="GO" id="GO:0016579">
    <property type="term" value="P:protein deubiquitination"/>
    <property type="evidence" value="ECO:0007669"/>
    <property type="project" value="InterPro"/>
</dbReference>
<evidence type="ECO:0000256" key="4">
    <source>
        <dbReference type="ARBA" id="ARBA00022786"/>
    </source>
</evidence>
<dbReference type="InterPro" id="IPR018200">
    <property type="entry name" value="USP_CS"/>
</dbReference>
<dbReference type="InterPro" id="IPR021905">
    <property type="entry name" value="DUF3517"/>
</dbReference>
<evidence type="ECO:0000259" key="7">
    <source>
        <dbReference type="PROSITE" id="PS50053"/>
    </source>
</evidence>
<feature type="domain" description="USP" evidence="8">
    <location>
        <begin position="1709"/>
        <end position="2089"/>
    </location>
</feature>
<dbReference type="PROSITE" id="PS00973">
    <property type="entry name" value="USP_2"/>
    <property type="match status" value="1"/>
</dbReference>
<evidence type="ECO:0008006" key="11">
    <source>
        <dbReference type="Google" id="ProtNLM"/>
    </source>
</evidence>
<feature type="compositionally biased region" description="Low complexity" evidence="6">
    <location>
        <begin position="40"/>
        <end position="65"/>
    </location>
</feature>
<keyword evidence="4" id="KW-0833">Ubl conjugation pathway</keyword>
<dbReference type="PROSITE" id="PS50053">
    <property type="entry name" value="UBIQUITIN_2"/>
    <property type="match status" value="1"/>
</dbReference>
<feature type="compositionally biased region" description="Low complexity" evidence="6">
    <location>
        <begin position="1085"/>
        <end position="1101"/>
    </location>
</feature>
<dbReference type="PROSITE" id="PS00972">
    <property type="entry name" value="USP_1"/>
    <property type="match status" value="1"/>
</dbReference>
<reference evidence="9" key="1">
    <citation type="submission" date="2021-12" db="EMBL/GenBank/DDBJ databases">
        <authorList>
            <person name="King R."/>
        </authorList>
    </citation>
    <scope>NUCLEOTIDE SEQUENCE</scope>
</reference>
<dbReference type="InterPro" id="IPR038765">
    <property type="entry name" value="Papain-like_cys_pep_sf"/>
</dbReference>
<dbReference type="SUPFAM" id="SSF54001">
    <property type="entry name" value="Cysteine proteinases"/>
    <property type="match status" value="1"/>
</dbReference>
<gene>
    <name evidence="9" type="ORF">BEMITA_LOCUS5967</name>
</gene>
<keyword evidence="10" id="KW-1185">Reference proteome</keyword>
<dbReference type="Pfam" id="PF25010">
    <property type="entry name" value="ARM_UBP24_USP9X-Y"/>
    <property type="match status" value="1"/>
</dbReference>
<feature type="region of interest" description="Disordered" evidence="6">
    <location>
        <begin position="1"/>
        <end position="81"/>
    </location>
</feature>
<evidence type="ECO:0000256" key="5">
    <source>
        <dbReference type="ARBA" id="ARBA00022801"/>
    </source>
</evidence>
<dbReference type="InterPro" id="IPR055176">
    <property type="entry name" value="UBP24/USP9X/USP9Y_UBL"/>
</dbReference>
<dbReference type="GO" id="GO:0016477">
    <property type="term" value="P:cell migration"/>
    <property type="evidence" value="ECO:0007669"/>
    <property type="project" value="TreeGrafter"/>
</dbReference>
<dbReference type="Pfam" id="PF00443">
    <property type="entry name" value="UCH"/>
    <property type="match status" value="1"/>
</dbReference>
<feature type="domain" description="Ubiquitin-like" evidence="7">
    <location>
        <begin position="1004"/>
        <end position="1084"/>
    </location>
</feature>
<feature type="compositionally biased region" description="Low complexity" evidence="6">
    <location>
        <begin position="19"/>
        <end position="33"/>
    </location>
</feature>
<dbReference type="GO" id="GO:0005829">
    <property type="term" value="C:cytosol"/>
    <property type="evidence" value="ECO:0007669"/>
    <property type="project" value="TreeGrafter"/>
</dbReference>
<comment type="similarity">
    <text evidence="1">Belongs to the peptidase C19 family.</text>
</comment>
<evidence type="ECO:0000256" key="1">
    <source>
        <dbReference type="ARBA" id="ARBA00009085"/>
    </source>
</evidence>
<evidence type="ECO:0000259" key="8">
    <source>
        <dbReference type="PROSITE" id="PS50235"/>
    </source>
</evidence>
<dbReference type="GO" id="GO:0005634">
    <property type="term" value="C:nucleus"/>
    <property type="evidence" value="ECO:0007669"/>
    <property type="project" value="TreeGrafter"/>
</dbReference>
<dbReference type="GO" id="GO:0006508">
    <property type="term" value="P:proteolysis"/>
    <property type="evidence" value="ECO:0007669"/>
    <property type="project" value="UniProtKB-KW"/>
</dbReference>
<evidence type="ECO:0000256" key="6">
    <source>
        <dbReference type="SAM" id="MobiDB-lite"/>
    </source>
</evidence>
<evidence type="ECO:0000256" key="2">
    <source>
        <dbReference type="ARBA" id="ARBA00022553"/>
    </source>
</evidence>
<dbReference type="GO" id="GO:0004843">
    <property type="term" value="F:cysteine-type deubiquitinase activity"/>
    <property type="evidence" value="ECO:0007669"/>
    <property type="project" value="InterPro"/>
</dbReference>
<evidence type="ECO:0000256" key="3">
    <source>
        <dbReference type="ARBA" id="ARBA00022670"/>
    </source>
</evidence>
<evidence type="ECO:0000313" key="10">
    <source>
        <dbReference type="Proteomes" id="UP001152759"/>
    </source>
</evidence>
<dbReference type="Pfam" id="PF22900">
    <property type="entry name" value="UCH_UBL1"/>
    <property type="match status" value="1"/>
</dbReference>
<dbReference type="InterPro" id="IPR000626">
    <property type="entry name" value="Ubiquitin-like_dom"/>
</dbReference>
<dbReference type="PANTHER" id="PTHR24006:SF925">
    <property type="entry name" value="UBIQUITINYL HYDROLASE 1"/>
    <property type="match status" value="1"/>
</dbReference>
<dbReference type="InterPro" id="IPR001394">
    <property type="entry name" value="Peptidase_C19_UCH"/>
</dbReference>
<keyword evidence="2" id="KW-0597">Phosphoprotein</keyword>
<evidence type="ECO:0000313" key="9">
    <source>
        <dbReference type="EMBL" id="CAH0386901.1"/>
    </source>
</evidence>
<dbReference type="Pfam" id="PF12030">
    <property type="entry name" value="DUF3517"/>
    <property type="match status" value="1"/>
</dbReference>
<dbReference type="InterPro" id="IPR056850">
    <property type="entry name" value="ARM_UBP34_24_USP9X_Y"/>
</dbReference>
<dbReference type="KEGG" id="btab:109040287"/>
<protein>
    <recommendedName>
        <fullName evidence="11">Ubiquitinyl hydrolase 1</fullName>
    </recommendedName>
</protein>
<proteinExistence type="inferred from homology"/>
<dbReference type="InterPro" id="IPR050164">
    <property type="entry name" value="Peptidase_C19"/>
</dbReference>
<feature type="region of interest" description="Disordered" evidence="6">
    <location>
        <begin position="2612"/>
        <end position="2644"/>
    </location>
</feature>
<dbReference type="EMBL" id="OU963864">
    <property type="protein sequence ID" value="CAH0386901.1"/>
    <property type="molecule type" value="Genomic_DNA"/>
</dbReference>